<dbReference type="Proteomes" id="UP000243524">
    <property type="component" value="Unassembled WGS sequence"/>
</dbReference>
<reference evidence="2 3" key="1">
    <citation type="submission" date="2017-06" db="EMBL/GenBank/DDBJ databases">
        <title>the draft geome sequence of Illustriluteabacillus marina B3227.</title>
        <authorList>
            <person name="He R.-H."/>
            <person name="Du Z.-J."/>
        </authorList>
    </citation>
    <scope>NUCLEOTIDE SEQUENCE [LARGE SCALE GENOMIC DNA]</scope>
    <source>
        <strain evidence="2 3">B3227</strain>
    </source>
</reference>
<sequence length="499" mass="58576">MKDIIKKYIEIEAKKHSERYHIYHNALHIEHERNKKRFGEGYSNKEVKKPFVWSVDKKYNPFYVLKNSEKIAEAIANKIRTGSYTPNAPYVHEIPKANGKKRKITVYQIPDAAVSNYLYKRLLSKNKHRLSSLTYAYRDDRNVHFAIQDIGLDLQSHSRLFVSEFDFSDFFGSINHQYLYNQLDQNGFMVSDFEKQIIKAFLGRSEKGIPQGTSISLFLANIVCWRLDRRLESEGLRFARYADDTVIWSSNYNKICESFEIISRFSKEAGIEINADKSDGINLMVEPGLPYEFDKTKEYIEFLGYKLSLKNISIKEESINKIKKQISYLLYKNLIKPLKGYQLKNIIVPSNDEDPALVTAMMQVRRYLYGNLSEAKLKSFVNGKYKRIRFKGVMSFYPLIDDIEQLRELDGWLKSTIFNTIKLREKLFIQQNLFRVSYNFPFNVNKDELITQFKNASYKGNKGVYEIPSFLRIYQGIKNGITNNGIEYTMNDKAFEYDY</sequence>
<keyword evidence="3" id="KW-1185">Reference proteome</keyword>
<evidence type="ECO:0000313" key="2">
    <source>
        <dbReference type="EMBL" id="PKR76668.1"/>
    </source>
</evidence>
<dbReference type="InterPro" id="IPR043502">
    <property type="entry name" value="DNA/RNA_pol_sf"/>
</dbReference>
<dbReference type="PANTHER" id="PTHR34047">
    <property type="entry name" value="NUCLEAR INTRON MATURASE 1, MITOCHONDRIAL-RELATED"/>
    <property type="match status" value="1"/>
</dbReference>
<protein>
    <submittedName>
        <fullName evidence="2">RNA-dependent DNA polymerase</fullName>
    </submittedName>
</protein>
<dbReference type="OrthoDB" id="9793236at2"/>
<dbReference type="PROSITE" id="PS50878">
    <property type="entry name" value="RT_POL"/>
    <property type="match status" value="1"/>
</dbReference>
<dbReference type="AlphaFoldDB" id="A0A2I0QQS8"/>
<dbReference type="RefSeq" id="WP_101332418.1">
    <property type="nucleotide sequence ID" value="NZ_PJNH01000004.1"/>
</dbReference>
<organism evidence="2 3">
    <name type="scientific">Halalkalibacillus sediminis</name>
    <dbReference type="NCBI Taxonomy" id="2018042"/>
    <lineage>
        <taxon>Bacteria</taxon>
        <taxon>Bacillati</taxon>
        <taxon>Bacillota</taxon>
        <taxon>Bacilli</taxon>
        <taxon>Bacillales</taxon>
        <taxon>Bacillaceae</taxon>
        <taxon>Halalkalibacillus</taxon>
    </lineage>
</organism>
<evidence type="ECO:0000313" key="3">
    <source>
        <dbReference type="Proteomes" id="UP000243524"/>
    </source>
</evidence>
<proteinExistence type="predicted"/>
<dbReference type="Pfam" id="PF00078">
    <property type="entry name" value="RVT_1"/>
    <property type="match status" value="1"/>
</dbReference>
<accession>A0A2I0QQS8</accession>
<comment type="caution">
    <text evidence="2">The sequence shown here is derived from an EMBL/GenBank/DDBJ whole genome shotgun (WGS) entry which is preliminary data.</text>
</comment>
<dbReference type="InterPro" id="IPR051083">
    <property type="entry name" value="GrpII_Intron_Splice-Mob/Def"/>
</dbReference>
<feature type="domain" description="Reverse transcriptase" evidence="1">
    <location>
        <begin position="75"/>
        <end position="307"/>
    </location>
</feature>
<evidence type="ECO:0000259" key="1">
    <source>
        <dbReference type="PROSITE" id="PS50878"/>
    </source>
</evidence>
<dbReference type="InterPro" id="IPR000477">
    <property type="entry name" value="RT_dom"/>
</dbReference>
<name>A0A2I0QQS8_9BACI</name>
<dbReference type="EMBL" id="PJNH01000004">
    <property type="protein sequence ID" value="PKR76668.1"/>
    <property type="molecule type" value="Genomic_DNA"/>
</dbReference>
<dbReference type="PANTHER" id="PTHR34047:SF8">
    <property type="entry name" value="PROTEIN YKFC"/>
    <property type="match status" value="1"/>
</dbReference>
<gene>
    <name evidence="2" type="ORF">CEY16_12680</name>
</gene>
<dbReference type="SUPFAM" id="SSF56672">
    <property type="entry name" value="DNA/RNA polymerases"/>
    <property type="match status" value="1"/>
</dbReference>